<evidence type="ECO:0000256" key="1">
    <source>
        <dbReference type="SAM" id="MobiDB-lite"/>
    </source>
</evidence>
<name>A0A2M8PDL3_9CHLR</name>
<sequence length="75" mass="8357">MRPNPPSRYNDTPSANSRVPPPAQMPYMLQRLPRRRPWHLWLLGCAVLLGSLMISTLCGGIVVVNAILSDFGEQV</sequence>
<accession>A0A2M8PDL3</accession>
<keyword evidence="2" id="KW-1133">Transmembrane helix</keyword>
<protein>
    <submittedName>
        <fullName evidence="3">Uncharacterized protein</fullName>
    </submittedName>
</protein>
<proteinExistence type="predicted"/>
<dbReference type="Proteomes" id="UP000229681">
    <property type="component" value="Unassembled WGS sequence"/>
</dbReference>
<gene>
    <name evidence="3" type="ORF">CUN49_09555</name>
</gene>
<keyword evidence="2" id="KW-0472">Membrane</keyword>
<feature type="non-terminal residue" evidence="3">
    <location>
        <position position="75"/>
    </location>
</feature>
<feature type="region of interest" description="Disordered" evidence="1">
    <location>
        <begin position="1"/>
        <end position="22"/>
    </location>
</feature>
<feature type="compositionally biased region" description="Polar residues" evidence="1">
    <location>
        <begin position="7"/>
        <end position="17"/>
    </location>
</feature>
<reference evidence="3 4" key="1">
    <citation type="submission" date="2017-11" db="EMBL/GenBank/DDBJ databases">
        <title>Evolution of Phototrophy in the Chloroflexi Phylum Driven by Horizontal Gene Transfer.</title>
        <authorList>
            <person name="Ward L.M."/>
            <person name="Hemp J."/>
            <person name="Shih P.M."/>
            <person name="Mcglynn S.E."/>
            <person name="Fischer W."/>
        </authorList>
    </citation>
    <scope>NUCLEOTIDE SEQUENCE [LARGE SCALE GENOMIC DNA]</scope>
    <source>
        <strain evidence="3">JP3_13</strain>
    </source>
</reference>
<organism evidence="3 4">
    <name type="scientific">Candidatus Thermofonsia Clade 1 bacterium</name>
    <dbReference type="NCBI Taxonomy" id="2364210"/>
    <lineage>
        <taxon>Bacteria</taxon>
        <taxon>Bacillati</taxon>
        <taxon>Chloroflexota</taxon>
        <taxon>Candidatus Thermofontia</taxon>
        <taxon>Candidatus Thermofonsia Clade 1</taxon>
    </lineage>
</organism>
<evidence type="ECO:0000313" key="4">
    <source>
        <dbReference type="Proteomes" id="UP000229681"/>
    </source>
</evidence>
<feature type="transmembrane region" description="Helical" evidence="2">
    <location>
        <begin position="40"/>
        <end position="68"/>
    </location>
</feature>
<evidence type="ECO:0000256" key="2">
    <source>
        <dbReference type="SAM" id="Phobius"/>
    </source>
</evidence>
<evidence type="ECO:0000313" key="3">
    <source>
        <dbReference type="EMBL" id="PJF35628.1"/>
    </source>
</evidence>
<keyword evidence="2" id="KW-0812">Transmembrane</keyword>
<dbReference type="AlphaFoldDB" id="A0A2M8PDL3"/>
<dbReference type="EMBL" id="PGTM01000129">
    <property type="protein sequence ID" value="PJF35628.1"/>
    <property type="molecule type" value="Genomic_DNA"/>
</dbReference>
<comment type="caution">
    <text evidence="3">The sequence shown here is derived from an EMBL/GenBank/DDBJ whole genome shotgun (WGS) entry which is preliminary data.</text>
</comment>